<dbReference type="Pfam" id="PF02852">
    <property type="entry name" value="Pyr_redox_dim"/>
    <property type="match status" value="1"/>
</dbReference>
<evidence type="ECO:0000256" key="6">
    <source>
        <dbReference type="ARBA" id="ARBA00023002"/>
    </source>
</evidence>
<evidence type="ECO:0000313" key="13">
    <source>
        <dbReference type="EMBL" id="MCU4744064.1"/>
    </source>
</evidence>
<proteinExistence type="inferred from homology"/>
<dbReference type="InterPro" id="IPR036188">
    <property type="entry name" value="FAD/NAD-bd_sf"/>
</dbReference>
<comment type="similarity">
    <text evidence="2 9">Belongs to the class-I pyridine nucleotide-disulfide oxidoreductase family.</text>
</comment>
<dbReference type="AlphaFoldDB" id="A0AAP3E4M6"/>
<evidence type="ECO:0000256" key="5">
    <source>
        <dbReference type="ARBA" id="ARBA00022857"/>
    </source>
</evidence>
<evidence type="ECO:0000313" key="14">
    <source>
        <dbReference type="Proteomes" id="UP001321018"/>
    </source>
</evidence>
<keyword evidence="8 9" id="KW-0676">Redox-active center</keyword>
<evidence type="ECO:0000256" key="4">
    <source>
        <dbReference type="ARBA" id="ARBA00022827"/>
    </source>
</evidence>
<evidence type="ECO:0000259" key="11">
    <source>
        <dbReference type="Pfam" id="PF02852"/>
    </source>
</evidence>
<dbReference type="SUPFAM" id="SSF51905">
    <property type="entry name" value="FAD/NAD(P)-binding domain"/>
    <property type="match status" value="1"/>
</dbReference>
<keyword evidence="6 9" id="KW-0560">Oxidoreductase</keyword>
<dbReference type="Pfam" id="PF07992">
    <property type="entry name" value="Pyr_redox_2"/>
    <property type="match status" value="1"/>
</dbReference>
<dbReference type="PROSITE" id="PS00076">
    <property type="entry name" value="PYRIDINE_REDOX_1"/>
    <property type="match status" value="1"/>
</dbReference>
<evidence type="ECO:0000256" key="8">
    <source>
        <dbReference type="ARBA" id="ARBA00023284"/>
    </source>
</evidence>
<evidence type="ECO:0000256" key="3">
    <source>
        <dbReference type="ARBA" id="ARBA00022630"/>
    </source>
</evidence>
<gene>
    <name evidence="13" type="ORF">OB960_22035</name>
</gene>
<dbReference type="PANTHER" id="PTHR43014">
    <property type="entry name" value="MERCURIC REDUCTASE"/>
    <property type="match status" value="1"/>
</dbReference>
<feature type="domain" description="Pyridine nucleotide-disulphide oxidoreductase dimerisation" evidence="11">
    <location>
        <begin position="376"/>
        <end position="470"/>
    </location>
</feature>
<organism evidence="13 14">
    <name type="scientific">Natronoglomus mannanivorans</name>
    <dbReference type="NCBI Taxonomy" id="2979990"/>
    <lineage>
        <taxon>Archaea</taxon>
        <taxon>Methanobacteriati</taxon>
        <taxon>Methanobacteriota</taxon>
        <taxon>Stenosarchaea group</taxon>
        <taxon>Halobacteria</taxon>
        <taxon>Halobacteriales</taxon>
        <taxon>Natrialbaceae</taxon>
        <taxon>Natronoglomus</taxon>
    </lineage>
</organism>
<name>A0AAP3E4M6_9EURY</name>
<dbReference type="InterPro" id="IPR004099">
    <property type="entry name" value="Pyr_nucl-diS_OxRdtase_dimer"/>
</dbReference>
<evidence type="ECO:0000256" key="1">
    <source>
        <dbReference type="ARBA" id="ARBA00001974"/>
    </source>
</evidence>
<dbReference type="EMBL" id="JAOPKA010000021">
    <property type="protein sequence ID" value="MCU4744064.1"/>
    <property type="molecule type" value="Genomic_DNA"/>
</dbReference>
<feature type="domain" description="FAD/NAD(P)-binding" evidence="12">
    <location>
        <begin position="3"/>
        <end position="341"/>
    </location>
</feature>
<evidence type="ECO:0000256" key="2">
    <source>
        <dbReference type="ARBA" id="ARBA00007532"/>
    </source>
</evidence>
<dbReference type="PRINTS" id="PR00368">
    <property type="entry name" value="FADPNR"/>
</dbReference>
<dbReference type="SUPFAM" id="SSF55424">
    <property type="entry name" value="FAD/NAD-linked reductases, dimerisation (C-terminal) domain"/>
    <property type="match status" value="1"/>
</dbReference>
<dbReference type="PRINTS" id="PR00411">
    <property type="entry name" value="PNDRDTASEI"/>
</dbReference>
<comment type="caution">
    <text evidence="13">The sequence shown here is derived from an EMBL/GenBank/DDBJ whole genome shotgun (WGS) entry which is preliminary data.</text>
</comment>
<keyword evidence="5" id="KW-0521">NADP</keyword>
<dbReference type="RefSeq" id="WP_338005871.1">
    <property type="nucleotide sequence ID" value="NZ_JAOPKA010000021.1"/>
</dbReference>
<comment type="cofactor">
    <cofactor evidence="1">
        <name>FAD</name>
        <dbReference type="ChEBI" id="CHEBI:57692"/>
    </cofactor>
</comment>
<dbReference type="PANTHER" id="PTHR43014:SF5">
    <property type="entry name" value="GLUTATHIONE REDUCTASE (NADPH)"/>
    <property type="match status" value="1"/>
</dbReference>
<keyword evidence="3 9" id="KW-0285">Flavoprotein</keyword>
<evidence type="ECO:0000256" key="10">
    <source>
        <dbReference type="SAM" id="MobiDB-lite"/>
    </source>
</evidence>
<dbReference type="Gene3D" id="3.50.50.60">
    <property type="entry name" value="FAD/NAD(P)-binding domain"/>
    <property type="match status" value="2"/>
</dbReference>
<reference evidence="13" key="1">
    <citation type="submission" date="2022-09" db="EMBL/GenBank/DDBJ databases">
        <title>Enrichment on poylsaccharides allowed isolation of novel metabolic and taxonomic groups of Haloarchaea.</title>
        <authorList>
            <person name="Sorokin D.Y."/>
            <person name="Elcheninov A.G."/>
            <person name="Khizhniak T.V."/>
            <person name="Kolganova T.V."/>
            <person name="Kublanov I.V."/>
        </authorList>
    </citation>
    <scope>NUCLEOTIDE SEQUENCE</scope>
    <source>
        <strain evidence="13">AArc-xg1-1</strain>
    </source>
</reference>
<keyword evidence="4 9" id="KW-0274">FAD</keyword>
<protein>
    <submittedName>
        <fullName evidence="13">NAD(P)/FAD-dependent oxidoreductase</fullName>
    </submittedName>
</protein>
<evidence type="ECO:0000259" key="12">
    <source>
        <dbReference type="Pfam" id="PF07992"/>
    </source>
</evidence>
<sequence length="499" mass="54489">MVHVAVVGAYGSAGVAVTEELLQSDLEDLEVTLIDDGDPGGGLCILRGCMPSKDVLSAGEHRYQARHDDRLDGVPEVDCEAIVERKDEHVQQFAAHRRETVHAFADRENVELLRETARFVDDRVLAVGDRERERELEPDYVVIATGSVPNVPDLPGIEDMDVATSADVLDATEFPESGVVMGFGYIGLELAPYLSEVGGMDITVIEHGDRPLEEMESEYGETILELYCEHFDIEVLTNADERRVEATDDGGVRLTLDSERDEGDESDGSANRNDETVEADQLFAFTGRNPNLDGLGLEHTSLEPETGWVDATMQARDDERVFVVGDANGREPILHVAKEQGFAAGENVVRHARGEDLEPYANVPHHVIFSGMGVYPFARLGHTPATVAKTKMDAVVVTREASSDGVFATKNHPEGRATLVVSEADGSVLGYQGLHYHADVMAKTMQLAVEMSLDVREIPRRAYHPTTPEILDGLIREACAELGESQHCVGEPELPDIGL</sequence>
<dbReference type="GO" id="GO:0016668">
    <property type="term" value="F:oxidoreductase activity, acting on a sulfur group of donors, NAD(P) as acceptor"/>
    <property type="evidence" value="ECO:0007669"/>
    <property type="project" value="InterPro"/>
</dbReference>
<dbReference type="Proteomes" id="UP001321018">
    <property type="component" value="Unassembled WGS sequence"/>
</dbReference>
<feature type="region of interest" description="Disordered" evidence="10">
    <location>
        <begin position="244"/>
        <end position="276"/>
    </location>
</feature>
<evidence type="ECO:0000256" key="7">
    <source>
        <dbReference type="ARBA" id="ARBA00023157"/>
    </source>
</evidence>
<evidence type="ECO:0000256" key="9">
    <source>
        <dbReference type="RuleBase" id="RU003691"/>
    </source>
</evidence>
<keyword evidence="7" id="KW-1015">Disulfide bond</keyword>
<dbReference type="Gene3D" id="3.30.390.30">
    <property type="match status" value="1"/>
</dbReference>
<dbReference type="InterPro" id="IPR023753">
    <property type="entry name" value="FAD/NAD-binding_dom"/>
</dbReference>
<dbReference type="InterPro" id="IPR016156">
    <property type="entry name" value="FAD/NAD-linked_Rdtase_dimer_sf"/>
</dbReference>
<accession>A0AAP3E4M6</accession>
<dbReference type="InterPro" id="IPR012999">
    <property type="entry name" value="Pyr_OxRdtase_I_AS"/>
</dbReference>